<protein>
    <recommendedName>
        <fullName evidence="11">Imidazole glycerol phosphate synthase subunit HisH</fullName>
        <ecNumber evidence="11">4.3.2.10</ecNumber>
    </recommendedName>
    <alternativeName>
        <fullName evidence="11">IGP synthase glutaminase subunit</fullName>
        <ecNumber evidence="11">3.5.1.2</ecNumber>
    </alternativeName>
    <alternativeName>
        <fullName evidence="11">IGP synthase subunit HisH</fullName>
    </alternativeName>
    <alternativeName>
        <fullName evidence="11">ImGP synthase subunit HisH</fullName>
        <shortName evidence="11">IGPS subunit HisH</shortName>
    </alternativeName>
</protein>
<dbReference type="InterPro" id="IPR010139">
    <property type="entry name" value="Imidazole-glycPsynth_HisH"/>
</dbReference>
<keyword evidence="3 11" id="KW-0028">Amino-acid biosynthesis</keyword>
<evidence type="ECO:0000313" key="14">
    <source>
        <dbReference type="EMBL" id="QFG68573.1"/>
    </source>
</evidence>
<dbReference type="GO" id="GO:0000107">
    <property type="term" value="F:imidazoleglycerol-phosphate synthase activity"/>
    <property type="evidence" value="ECO:0007669"/>
    <property type="project" value="UniProtKB-UniRule"/>
</dbReference>
<reference evidence="14 15" key="1">
    <citation type="submission" date="2019-09" db="EMBL/GenBank/DDBJ databases">
        <title>Serinicoccus pratensis sp. nov., isolated from meadow soil.</title>
        <authorList>
            <person name="Zhang W."/>
        </authorList>
    </citation>
    <scope>NUCLEOTIDE SEQUENCE [LARGE SCALE GENOMIC DNA]</scope>
    <source>
        <strain evidence="14 15">W204</strain>
    </source>
</reference>
<sequence>MSGPRVALVDGGGTNIGSVSYALERLGATARLTSDPADILAADRVLLPGVGAAGVGMRRLRELGLDEVLHQVQAPLLGVCLGMQLLLDHTEEDGGVQGLGLISGQVRAIPAAPGLRVPHMGWNALTGLVQDPILAGIEEGERAYFVHCYAAPPGPHTVASATHGAPLSAVIRSGLRWGAQFHPERSASVGARLLRNFVVEVAR</sequence>
<dbReference type="Pfam" id="PF00117">
    <property type="entry name" value="GATase"/>
    <property type="match status" value="1"/>
</dbReference>
<evidence type="ECO:0000256" key="9">
    <source>
        <dbReference type="ARBA" id="ARBA00047838"/>
    </source>
</evidence>
<evidence type="ECO:0000256" key="2">
    <source>
        <dbReference type="ARBA" id="ARBA00011152"/>
    </source>
</evidence>
<evidence type="ECO:0000256" key="11">
    <source>
        <dbReference type="HAMAP-Rule" id="MF_00278"/>
    </source>
</evidence>
<evidence type="ECO:0000259" key="13">
    <source>
        <dbReference type="Pfam" id="PF00117"/>
    </source>
</evidence>
<evidence type="ECO:0000256" key="12">
    <source>
        <dbReference type="PIRSR" id="PIRSR000495-1"/>
    </source>
</evidence>
<dbReference type="OrthoDB" id="9807137at2"/>
<feature type="active site" description="Nucleophile" evidence="11 12">
    <location>
        <position position="80"/>
    </location>
</feature>
<dbReference type="GO" id="GO:0005737">
    <property type="term" value="C:cytoplasm"/>
    <property type="evidence" value="ECO:0007669"/>
    <property type="project" value="UniProtKB-SubCell"/>
</dbReference>
<keyword evidence="7 11" id="KW-0456">Lyase</keyword>
<evidence type="ECO:0000256" key="6">
    <source>
        <dbReference type="ARBA" id="ARBA00023102"/>
    </source>
</evidence>
<comment type="catalytic activity">
    <reaction evidence="10 11">
        <text>L-glutamine + H2O = L-glutamate + NH4(+)</text>
        <dbReference type="Rhea" id="RHEA:15889"/>
        <dbReference type="ChEBI" id="CHEBI:15377"/>
        <dbReference type="ChEBI" id="CHEBI:28938"/>
        <dbReference type="ChEBI" id="CHEBI:29985"/>
        <dbReference type="ChEBI" id="CHEBI:58359"/>
        <dbReference type="EC" id="3.5.1.2"/>
    </reaction>
</comment>
<name>A0A5J6V6B2_9MICO</name>
<dbReference type="KEGG" id="serw:FY030_07455"/>
<comment type="catalytic activity">
    <reaction evidence="9 11">
        <text>5-[(5-phospho-1-deoxy-D-ribulos-1-ylimino)methylamino]-1-(5-phospho-beta-D-ribosyl)imidazole-4-carboxamide + L-glutamine = D-erythro-1-(imidazol-4-yl)glycerol 3-phosphate + 5-amino-1-(5-phospho-beta-D-ribosyl)imidazole-4-carboxamide + L-glutamate + H(+)</text>
        <dbReference type="Rhea" id="RHEA:24793"/>
        <dbReference type="ChEBI" id="CHEBI:15378"/>
        <dbReference type="ChEBI" id="CHEBI:29985"/>
        <dbReference type="ChEBI" id="CHEBI:58278"/>
        <dbReference type="ChEBI" id="CHEBI:58359"/>
        <dbReference type="ChEBI" id="CHEBI:58475"/>
        <dbReference type="ChEBI" id="CHEBI:58525"/>
        <dbReference type="EC" id="4.3.2.10"/>
    </reaction>
</comment>
<dbReference type="PANTHER" id="PTHR42701">
    <property type="entry name" value="IMIDAZOLE GLYCEROL PHOSPHATE SYNTHASE SUBUNIT HISH"/>
    <property type="match status" value="1"/>
</dbReference>
<proteinExistence type="inferred from homology"/>
<keyword evidence="4 11" id="KW-0378">Hydrolase</keyword>
<dbReference type="Gene3D" id="3.40.50.880">
    <property type="match status" value="1"/>
</dbReference>
<evidence type="ECO:0000256" key="4">
    <source>
        <dbReference type="ARBA" id="ARBA00022801"/>
    </source>
</evidence>
<evidence type="ECO:0000256" key="10">
    <source>
        <dbReference type="ARBA" id="ARBA00049534"/>
    </source>
</evidence>
<feature type="domain" description="Glutamine amidotransferase" evidence="13">
    <location>
        <begin position="9"/>
        <end position="200"/>
    </location>
</feature>
<dbReference type="GO" id="GO:0000105">
    <property type="term" value="P:L-histidine biosynthetic process"/>
    <property type="evidence" value="ECO:0007669"/>
    <property type="project" value="UniProtKB-UniRule"/>
</dbReference>
<dbReference type="PROSITE" id="PS51273">
    <property type="entry name" value="GATASE_TYPE_1"/>
    <property type="match status" value="1"/>
</dbReference>
<dbReference type="EC" id="4.3.2.10" evidence="11"/>
<gene>
    <name evidence="11 14" type="primary">hisH</name>
    <name evidence="14" type="ORF">FY030_07455</name>
</gene>
<evidence type="ECO:0000313" key="15">
    <source>
        <dbReference type="Proteomes" id="UP000326546"/>
    </source>
</evidence>
<dbReference type="CDD" id="cd01748">
    <property type="entry name" value="GATase1_IGP_Synthase"/>
    <property type="match status" value="1"/>
</dbReference>
<dbReference type="SUPFAM" id="SSF52317">
    <property type="entry name" value="Class I glutamine amidotransferase-like"/>
    <property type="match status" value="1"/>
</dbReference>
<keyword evidence="5 11" id="KW-0315">Glutamine amidotransferase</keyword>
<accession>A0A5J6V6B2</accession>
<dbReference type="PIRSF" id="PIRSF000495">
    <property type="entry name" value="Amidotransf_hisH"/>
    <property type="match status" value="1"/>
</dbReference>
<evidence type="ECO:0000256" key="1">
    <source>
        <dbReference type="ARBA" id="ARBA00005091"/>
    </source>
</evidence>
<dbReference type="EC" id="3.5.1.2" evidence="11"/>
<dbReference type="GO" id="GO:0016829">
    <property type="term" value="F:lyase activity"/>
    <property type="evidence" value="ECO:0007669"/>
    <property type="project" value="UniProtKB-KW"/>
</dbReference>
<keyword evidence="6 11" id="KW-0368">Histidine biosynthesis</keyword>
<dbReference type="RefSeq" id="WP_158060961.1">
    <property type="nucleotide sequence ID" value="NZ_CP044427.1"/>
</dbReference>
<dbReference type="NCBIfam" id="TIGR01855">
    <property type="entry name" value="IMP_synth_hisH"/>
    <property type="match status" value="1"/>
</dbReference>
<dbReference type="HAMAP" id="MF_00278">
    <property type="entry name" value="HisH"/>
    <property type="match status" value="1"/>
</dbReference>
<comment type="subunit">
    <text evidence="2 11">Heterodimer of HisH and HisF.</text>
</comment>
<keyword evidence="15" id="KW-1185">Reference proteome</keyword>
<feature type="active site" evidence="11 12">
    <location>
        <position position="184"/>
    </location>
</feature>
<evidence type="ECO:0000256" key="3">
    <source>
        <dbReference type="ARBA" id="ARBA00022605"/>
    </source>
</evidence>
<dbReference type="AlphaFoldDB" id="A0A5J6V6B2"/>
<keyword evidence="11" id="KW-0963">Cytoplasm</keyword>
<evidence type="ECO:0000256" key="5">
    <source>
        <dbReference type="ARBA" id="ARBA00022962"/>
    </source>
</evidence>
<comment type="function">
    <text evidence="8 11">IGPS catalyzes the conversion of PRFAR and glutamine to IGP, AICAR and glutamate. The HisH subunit catalyzes the hydrolysis of glutamine to glutamate and ammonia as part of the synthesis of IGP and AICAR. The resulting ammonia molecule is channeled to the active site of HisF.</text>
</comment>
<dbReference type="GO" id="GO:0004359">
    <property type="term" value="F:glutaminase activity"/>
    <property type="evidence" value="ECO:0007669"/>
    <property type="project" value="UniProtKB-EC"/>
</dbReference>
<dbReference type="InterPro" id="IPR017926">
    <property type="entry name" value="GATASE"/>
</dbReference>
<comment type="pathway">
    <text evidence="1 11">Amino-acid biosynthesis; L-histidine biosynthesis; L-histidine from 5-phospho-alpha-D-ribose 1-diphosphate: step 5/9.</text>
</comment>
<dbReference type="PANTHER" id="PTHR42701:SF1">
    <property type="entry name" value="IMIDAZOLE GLYCEROL PHOSPHATE SYNTHASE SUBUNIT HISH"/>
    <property type="match status" value="1"/>
</dbReference>
<evidence type="ECO:0000256" key="8">
    <source>
        <dbReference type="ARBA" id="ARBA00025299"/>
    </source>
</evidence>
<feature type="active site" evidence="11 12">
    <location>
        <position position="182"/>
    </location>
</feature>
<dbReference type="InterPro" id="IPR029062">
    <property type="entry name" value="Class_I_gatase-like"/>
</dbReference>
<comment type="subcellular location">
    <subcellularLocation>
        <location evidence="11">Cytoplasm</location>
    </subcellularLocation>
</comment>
<organism evidence="14 15">
    <name type="scientific">Ornithinimicrobium pratense</name>
    <dbReference type="NCBI Taxonomy" id="2593973"/>
    <lineage>
        <taxon>Bacteria</taxon>
        <taxon>Bacillati</taxon>
        <taxon>Actinomycetota</taxon>
        <taxon>Actinomycetes</taxon>
        <taxon>Micrococcales</taxon>
        <taxon>Ornithinimicrobiaceae</taxon>
        <taxon>Ornithinimicrobium</taxon>
    </lineage>
</organism>
<dbReference type="UniPathway" id="UPA00031">
    <property type="reaction ID" value="UER00010"/>
</dbReference>
<dbReference type="Proteomes" id="UP000326546">
    <property type="component" value="Chromosome"/>
</dbReference>
<evidence type="ECO:0000256" key="7">
    <source>
        <dbReference type="ARBA" id="ARBA00023239"/>
    </source>
</evidence>
<dbReference type="EMBL" id="CP044427">
    <property type="protein sequence ID" value="QFG68573.1"/>
    <property type="molecule type" value="Genomic_DNA"/>
</dbReference>